<evidence type="ECO:0000313" key="2">
    <source>
        <dbReference type="Proteomes" id="UP000233469"/>
    </source>
</evidence>
<dbReference type="VEuPathDB" id="FungiDB:FUN_012482"/>
<reference evidence="1 2" key="2">
    <citation type="submission" date="2017-10" db="EMBL/GenBank/DDBJ databases">
        <title>Extensive intraspecific genome diversity in a model arbuscular mycorrhizal fungus.</title>
        <authorList>
            <person name="Chen E.C.H."/>
            <person name="Morin E."/>
            <person name="Baudet D."/>
            <person name="Noel J."/>
            <person name="Ndikumana S."/>
            <person name="Charron P."/>
            <person name="St-Onge C."/>
            <person name="Giorgi J."/>
            <person name="Grigoriev I.V."/>
            <person name="Roux C."/>
            <person name="Martin F.M."/>
            <person name="Corradi N."/>
        </authorList>
    </citation>
    <scope>NUCLEOTIDE SEQUENCE [LARGE SCALE GENOMIC DNA]</scope>
    <source>
        <strain evidence="1 2">C2</strain>
    </source>
</reference>
<comment type="caution">
    <text evidence="1">The sequence shown here is derived from an EMBL/GenBank/DDBJ whole genome shotgun (WGS) entry which is preliminary data.</text>
</comment>
<accession>A0A2N1N755</accession>
<reference evidence="1 2" key="1">
    <citation type="submission" date="2016-04" db="EMBL/GenBank/DDBJ databases">
        <title>Genome analyses suggest a sexual origin of heterokaryosis in a supposedly ancient asexual fungus.</title>
        <authorList>
            <person name="Ropars J."/>
            <person name="Sedzielewska K."/>
            <person name="Noel J."/>
            <person name="Charron P."/>
            <person name="Farinelli L."/>
            <person name="Marton T."/>
            <person name="Kruger M."/>
            <person name="Pelin A."/>
            <person name="Brachmann A."/>
            <person name="Corradi N."/>
        </authorList>
    </citation>
    <scope>NUCLEOTIDE SEQUENCE [LARGE SCALE GENOMIC DNA]</scope>
    <source>
        <strain evidence="1 2">C2</strain>
    </source>
</reference>
<dbReference type="Proteomes" id="UP000233469">
    <property type="component" value="Unassembled WGS sequence"/>
</dbReference>
<protein>
    <submittedName>
        <fullName evidence="1">Uncharacterized protein</fullName>
    </submittedName>
</protein>
<dbReference type="VEuPathDB" id="FungiDB:RhiirA1_448228"/>
<gene>
    <name evidence="1" type="ORF">RhiirC2_831283</name>
</gene>
<dbReference type="AlphaFoldDB" id="A0A2N1N755"/>
<evidence type="ECO:0000313" key="1">
    <source>
        <dbReference type="EMBL" id="PKK69772.1"/>
    </source>
</evidence>
<name>A0A2N1N755_9GLOM</name>
<dbReference type="EMBL" id="LLXL01000690">
    <property type="protein sequence ID" value="PKK69772.1"/>
    <property type="molecule type" value="Genomic_DNA"/>
</dbReference>
<organism evidence="1 2">
    <name type="scientific">Rhizophagus irregularis</name>
    <dbReference type="NCBI Taxonomy" id="588596"/>
    <lineage>
        <taxon>Eukaryota</taxon>
        <taxon>Fungi</taxon>
        <taxon>Fungi incertae sedis</taxon>
        <taxon>Mucoromycota</taxon>
        <taxon>Glomeromycotina</taxon>
        <taxon>Glomeromycetes</taxon>
        <taxon>Glomerales</taxon>
        <taxon>Glomeraceae</taxon>
        <taxon>Rhizophagus</taxon>
    </lineage>
</organism>
<sequence>MKETVDFSKIFKDVDNLLGSVTIEKPVDFCKLLCKSMTEGDIQNIWTDTERHESKKRMDIYLETKISYYNQIGCSVRCPLCSSKCELPDDGHTHHLVVRTGDPLIRTGHIRLKNFLSGLKSVSARNITGYAIAVRNG</sequence>
<proteinExistence type="predicted"/>